<protein>
    <submittedName>
        <fullName evidence="1">Uncharacterized protein</fullName>
    </submittedName>
</protein>
<organism evidence="1 2">
    <name type="scientific">Vigna unguiculata</name>
    <name type="common">Cowpea</name>
    <dbReference type="NCBI Taxonomy" id="3917"/>
    <lineage>
        <taxon>Eukaryota</taxon>
        <taxon>Viridiplantae</taxon>
        <taxon>Streptophyta</taxon>
        <taxon>Embryophyta</taxon>
        <taxon>Tracheophyta</taxon>
        <taxon>Spermatophyta</taxon>
        <taxon>Magnoliopsida</taxon>
        <taxon>eudicotyledons</taxon>
        <taxon>Gunneridae</taxon>
        <taxon>Pentapetalae</taxon>
        <taxon>rosids</taxon>
        <taxon>fabids</taxon>
        <taxon>Fabales</taxon>
        <taxon>Fabaceae</taxon>
        <taxon>Papilionoideae</taxon>
        <taxon>50 kb inversion clade</taxon>
        <taxon>NPAAA clade</taxon>
        <taxon>indigoferoid/millettioid clade</taxon>
        <taxon>Phaseoleae</taxon>
        <taxon>Vigna</taxon>
    </lineage>
</organism>
<sequence>MIDANWCRFVVAGKLAEDGGIVVAAMEMQTATCSRENGRHHWCRLDVLVAAAW</sequence>
<evidence type="ECO:0000313" key="1">
    <source>
        <dbReference type="EMBL" id="QCE03950.1"/>
    </source>
</evidence>
<dbReference type="Proteomes" id="UP000501690">
    <property type="component" value="Linkage Group LG8"/>
</dbReference>
<keyword evidence="2" id="KW-1185">Reference proteome</keyword>
<evidence type="ECO:0000313" key="2">
    <source>
        <dbReference type="Proteomes" id="UP000501690"/>
    </source>
</evidence>
<proteinExistence type="predicted"/>
<dbReference type="AlphaFoldDB" id="A0A4D6MQZ0"/>
<accession>A0A4D6MQZ0</accession>
<reference evidence="1 2" key="1">
    <citation type="submission" date="2019-04" db="EMBL/GenBank/DDBJ databases">
        <title>An improved genome assembly and genetic linkage map for asparagus bean, Vigna unguiculata ssp. sesquipedialis.</title>
        <authorList>
            <person name="Xia Q."/>
            <person name="Zhang R."/>
            <person name="Dong Y."/>
        </authorList>
    </citation>
    <scope>NUCLEOTIDE SEQUENCE [LARGE SCALE GENOMIC DNA]</scope>
    <source>
        <tissue evidence="1">Leaf</tissue>
    </source>
</reference>
<dbReference type="EMBL" id="CP039352">
    <property type="protein sequence ID" value="QCE03950.1"/>
    <property type="molecule type" value="Genomic_DNA"/>
</dbReference>
<gene>
    <name evidence="1" type="ORF">DEO72_LG8g1982</name>
</gene>
<name>A0A4D6MQZ0_VIGUN</name>